<gene>
    <name evidence="4" type="primary">sseA_2</name>
    <name evidence="4" type="ORF">C772_01433</name>
</gene>
<keyword evidence="1 4" id="KW-0808">Transferase</keyword>
<dbReference type="STRING" id="1235279.C772_01433"/>
<evidence type="ECO:0000256" key="2">
    <source>
        <dbReference type="ARBA" id="ARBA00022737"/>
    </source>
</evidence>
<accession>M7ND83</accession>
<dbReference type="AlphaFoldDB" id="M7ND83"/>
<name>M7ND83_9BACL</name>
<feature type="domain" description="Rhodanese" evidence="3">
    <location>
        <begin position="182"/>
        <end position="295"/>
    </location>
</feature>
<dbReference type="PROSITE" id="PS50206">
    <property type="entry name" value="RHODANESE_3"/>
    <property type="match status" value="2"/>
</dbReference>
<dbReference type="EMBL" id="AOFT01000006">
    <property type="protein sequence ID" value="EMR06538.1"/>
    <property type="molecule type" value="Genomic_DNA"/>
</dbReference>
<keyword evidence="2" id="KW-0677">Repeat</keyword>
<dbReference type="GO" id="GO:0016784">
    <property type="term" value="F:3-mercaptopyruvate sulfurtransferase activity"/>
    <property type="evidence" value="ECO:0007669"/>
    <property type="project" value="UniProtKB-EC"/>
</dbReference>
<evidence type="ECO:0000313" key="5">
    <source>
        <dbReference type="Proteomes" id="UP000011919"/>
    </source>
</evidence>
<keyword evidence="4" id="KW-0670">Pyruvate</keyword>
<evidence type="ECO:0000313" key="4">
    <source>
        <dbReference type="EMBL" id="EMR06538.1"/>
    </source>
</evidence>
<comment type="caution">
    <text evidence="4">The sequence shown here is derived from an EMBL/GenBank/DDBJ whole genome shotgun (WGS) entry which is preliminary data.</text>
</comment>
<dbReference type="InterPro" id="IPR001763">
    <property type="entry name" value="Rhodanese-like_dom"/>
</dbReference>
<dbReference type="InterPro" id="IPR036873">
    <property type="entry name" value="Rhodanese-like_dom_sf"/>
</dbReference>
<feature type="domain" description="Rhodanese" evidence="3">
    <location>
        <begin position="38"/>
        <end position="152"/>
    </location>
</feature>
<dbReference type="SUPFAM" id="SSF52821">
    <property type="entry name" value="Rhodanese/Cell cycle control phosphatase"/>
    <property type="match status" value="2"/>
</dbReference>
<dbReference type="Pfam" id="PF00581">
    <property type="entry name" value="Rhodanese"/>
    <property type="match status" value="2"/>
</dbReference>
<dbReference type="Gene3D" id="3.40.250.10">
    <property type="entry name" value="Rhodanese-like domain"/>
    <property type="match status" value="2"/>
</dbReference>
<dbReference type="PANTHER" id="PTHR11364:SF27">
    <property type="entry name" value="SULFURTRANSFERASE"/>
    <property type="match status" value="1"/>
</dbReference>
<sequence length="297" mass="32956">MVNVPKFVTTEWLAERLDDPNLRLLDATTFLKHPEEGGYYDVWSGKEAYEKGHIPGAVFADLHKELSDPDAEHAFTHPSRERFVEKISELGVGEGTYVVIYDQGAIVNIPEVIASDWASRLAWQLQYEGFDNVAVLDGGFPKWMEEGRPVTTEPGSYPKGNFTGERRPELFVTKEDVLKAIDDEDVVILDSLSPDSYSGEVNTYGRPGHIPGSVNVFFGALSDPETKELYDDEKLREIFGSVGALDPDKKVITYCGSAIAATWTGMILNKLGQKNVSVYDGSLTEWANDPSLPMETK</sequence>
<dbReference type="RefSeq" id="WP_008298617.1">
    <property type="nucleotide sequence ID" value="NZ_AOFT01000006.1"/>
</dbReference>
<evidence type="ECO:0000259" key="3">
    <source>
        <dbReference type="PROSITE" id="PS50206"/>
    </source>
</evidence>
<dbReference type="EC" id="2.8.1.2" evidence="4"/>
<dbReference type="CDD" id="cd01449">
    <property type="entry name" value="TST_Repeat_2"/>
    <property type="match status" value="1"/>
</dbReference>
<organism evidence="4 5">
    <name type="scientific">Bhargavaea cecembensis DSE10</name>
    <dbReference type="NCBI Taxonomy" id="1235279"/>
    <lineage>
        <taxon>Bacteria</taxon>
        <taxon>Bacillati</taxon>
        <taxon>Bacillota</taxon>
        <taxon>Bacilli</taxon>
        <taxon>Bacillales</taxon>
        <taxon>Caryophanaceae</taxon>
        <taxon>Bhargavaea</taxon>
    </lineage>
</organism>
<dbReference type="CDD" id="cd01448">
    <property type="entry name" value="TST_Repeat_1"/>
    <property type="match status" value="1"/>
</dbReference>
<dbReference type="Proteomes" id="UP000011919">
    <property type="component" value="Unassembled WGS sequence"/>
</dbReference>
<keyword evidence="5" id="KW-1185">Reference proteome</keyword>
<dbReference type="OrthoDB" id="9770030at2"/>
<proteinExistence type="predicted"/>
<reference evidence="4 5" key="1">
    <citation type="journal article" date="2013" name="Genome Announc.">
        <title>Draft Genome Sequence of Bhargavaea cecembensis Strain DSE10T, Isolated from a Deep-Sea Sediment Sample Collected at a Depth of 5,904 m from the Chagos-Laccadive Ridge System in the Indian Ocean.</title>
        <authorList>
            <person name="Shivaji S."/>
            <person name="Ara S."/>
            <person name="Begum Z."/>
            <person name="Ruth M."/>
            <person name="Singh A."/>
            <person name="Kumar Pinnaka A."/>
        </authorList>
    </citation>
    <scope>NUCLEOTIDE SEQUENCE [LARGE SCALE GENOMIC DNA]</scope>
    <source>
        <strain evidence="4 5">DSE10</strain>
    </source>
</reference>
<dbReference type="PANTHER" id="PTHR11364">
    <property type="entry name" value="THIOSULFATE SULFERTANSFERASE"/>
    <property type="match status" value="1"/>
</dbReference>
<dbReference type="GO" id="GO:0004792">
    <property type="term" value="F:thiosulfate-cyanide sulfurtransferase activity"/>
    <property type="evidence" value="ECO:0007669"/>
    <property type="project" value="TreeGrafter"/>
</dbReference>
<dbReference type="eggNOG" id="COG2897">
    <property type="taxonomic scope" value="Bacteria"/>
</dbReference>
<protein>
    <submittedName>
        <fullName evidence="4">3-mercaptopyruvate sulfurtransferase</fullName>
        <ecNumber evidence="4">2.8.1.2</ecNumber>
    </submittedName>
</protein>
<evidence type="ECO:0000256" key="1">
    <source>
        <dbReference type="ARBA" id="ARBA00022679"/>
    </source>
</evidence>
<dbReference type="PATRIC" id="fig|1235279.3.peg.1436"/>
<dbReference type="SMART" id="SM00450">
    <property type="entry name" value="RHOD"/>
    <property type="match status" value="2"/>
</dbReference>
<dbReference type="InterPro" id="IPR045078">
    <property type="entry name" value="TST/MPST-like"/>
</dbReference>